<keyword evidence="2" id="KW-0472">Membrane</keyword>
<evidence type="ECO:0000259" key="3">
    <source>
        <dbReference type="Pfam" id="PF13240"/>
    </source>
</evidence>
<keyword evidence="2" id="KW-1133">Transmembrane helix</keyword>
<dbReference type="Pfam" id="PF10947">
    <property type="entry name" value="DUF2628"/>
    <property type="match status" value="1"/>
</dbReference>
<accession>A0A9D2ERE9</accession>
<organism evidence="4 5">
    <name type="scientific">Candidatus Gemmiger excrementigallinarum</name>
    <dbReference type="NCBI Taxonomy" id="2838609"/>
    <lineage>
        <taxon>Bacteria</taxon>
        <taxon>Bacillati</taxon>
        <taxon>Bacillota</taxon>
        <taxon>Clostridia</taxon>
        <taxon>Eubacteriales</taxon>
        <taxon>Gemmiger</taxon>
    </lineage>
</organism>
<gene>
    <name evidence="4" type="ORF">H9811_04690</name>
</gene>
<feature type="domain" description="Zinc-ribbon" evidence="3">
    <location>
        <begin position="72"/>
        <end position="90"/>
    </location>
</feature>
<keyword evidence="2" id="KW-0812">Transmembrane</keyword>
<feature type="transmembrane region" description="Helical" evidence="2">
    <location>
        <begin position="214"/>
        <end position="236"/>
    </location>
</feature>
<reference evidence="4" key="1">
    <citation type="journal article" date="2021" name="PeerJ">
        <title>Extensive microbial diversity within the chicken gut microbiome revealed by metagenomics and culture.</title>
        <authorList>
            <person name="Gilroy R."/>
            <person name="Ravi A."/>
            <person name="Getino M."/>
            <person name="Pursley I."/>
            <person name="Horton D.L."/>
            <person name="Alikhan N.F."/>
            <person name="Baker D."/>
            <person name="Gharbi K."/>
            <person name="Hall N."/>
            <person name="Watson M."/>
            <person name="Adriaenssens E.M."/>
            <person name="Foster-Nyarko E."/>
            <person name="Jarju S."/>
            <person name="Secka A."/>
            <person name="Antonio M."/>
            <person name="Oren A."/>
            <person name="Chaudhuri R.R."/>
            <person name="La Ragione R."/>
            <person name="Hildebrand F."/>
            <person name="Pallen M.J."/>
        </authorList>
    </citation>
    <scope>NUCLEOTIDE SEQUENCE</scope>
    <source>
        <strain evidence="4">ChiSxjej1B13-11774</strain>
    </source>
</reference>
<evidence type="ECO:0000256" key="2">
    <source>
        <dbReference type="SAM" id="Phobius"/>
    </source>
</evidence>
<dbReference type="InterPro" id="IPR038587">
    <property type="entry name" value="Ribosomal_eL40_sf"/>
</dbReference>
<comment type="caution">
    <text evidence="4">The sequence shown here is derived from an EMBL/GenBank/DDBJ whole genome shotgun (WGS) entry which is preliminary data.</text>
</comment>
<dbReference type="InterPro" id="IPR026870">
    <property type="entry name" value="Zinc_ribbon_dom"/>
</dbReference>
<dbReference type="AlphaFoldDB" id="A0A9D2ERE9"/>
<dbReference type="InterPro" id="IPR024399">
    <property type="entry name" value="DUF2628"/>
</dbReference>
<evidence type="ECO:0000313" key="4">
    <source>
        <dbReference type="EMBL" id="HIZ41846.1"/>
    </source>
</evidence>
<evidence type="ECO:0000313" key="5">
    <source>
        <dbReference type="Proteomes" id="UP000824048"/>
    </source>
</evidence>
<proteinExistence type="predicted"/>
<dbReference type="Gene3D" id="4.10.1060.50">
    <property type="match status" value="1"/>
</dbReference>
<dbReference type="InterPro" id="IPR039522">
    <property type="entry name" value="RING_finger_1_prok"/>
</dbReference>
<dbReference type="Pfam" id="PF14446">
    <property type="entry name" value="Prok-RING_1"/>
    <property type="match status" value="1"/>
</dbReference>
<feature type="transmembrane region" description="Helical" evidence="2">
    <location>
        <begin position="248"/>
        <end position="272"/>
    </location>
</feature>
<dbReference type="EMBL" id="DXBP01000031">
    <property type="protein sequence ID" value="HIZ41846.1"/>
    <property type="molecule type" value="Genomic_DNA"/>
</dbReference>
<feature type="compositionally biased region" description="Polar residues" evidence="1">
    <location>
        <begin position="99"/>
        <end position="108"/>
    </location>
</feature>
<dbReference type="Proteomes" id="UP000824048">
    <property type="component" value="Unassembled WGS sequence"/>
</dbReference>
<reference evidence="4" key="2">
    <citation type="submission" date="2021-04" db="EMBL/GenBank/DDBJ databases">
        <authorList>
            <person name="Gilroy R."/>
        </authorList>
    </citation>
    <scope>NUCLEOTIDE SEQUENCE</scope>
    <source>
        <strain evidence="4">ChiSxjej1B13-11774</strain>
    </source>
</reference>
<feature type="transmembrane region" description="Helical" evidence="2">
    <location>
        <begin position="191"/>
        <end position="207"/>
    </location>
</feature>
<feature type="transmembrane region" description="Helical" evidence="2">
    <location>
        <begin position="308"/>
        <end position="329"/>
    </location>
</feature>
<dbReference type="CDD" id="cd15489">
    <property type="entry name" value="PHD_SF"/>
    <property type="match status" value="1"/>
</dbReference>
<sequence length="343" mass="37635">MARYTGNHCPVCEQAFTDDDDIVVCPDCGTPYHRACWQKVGACLHQSEHAAGFEWKPEFGPEAEAAAHAAICPNCGTHNEPGAARCSHCGVPLPRPENDAQSPEQAQESGPIYARNPGAYAPPAGNTARQAPGPHIDAFGTGADGAIYRREVGPEDPIDGIKARHWAIFLGRSPMYYLMQFFRMSETKHRITFSFAAFFFGPAYLLYRKMWKEGILTALLSVLFYLPGLLDFVAYYNPDFFGSMPIGWLPVASTIGEIASWALRIVLALFAVSWYEKHAKSRIENVCSQCPEGPERTEALSRSGGTNVLAAILYFGLMALLEVAFLYMAGPAFMNLLMYSIGG</sequence>
<protein>
    <submittedName>
        <fullName evidence="4">DUF2628 domain-containing protein</fullName>
    </submittedName>
</protein>
<evidence type="ECO:0000256" key="1">
    <source>
        <dbReference type="SAM" id="MobiDB-lite"/>
    </source>
</evidence>
<dbReference type="Pfam" id="PF13240">
    <property type="entry name" value="Zn_Ribbon_1"/>
    <property type="match status" value="1"/>
</dbReference>
<feature type="region of interest" description="Disordered" evidence="1">
    <location>
        <begin position="96"/>
        <end position="135"/>
    </location>
</feature>
<name>A0A9D2ERE9_9FIRM</name>